<protein>
    <submittedName>
        <fullName evidence="2">Uncharacterized protein</fullName>
    </submittedName>
</protein>
<dbReference type="EMBL" id="PCSD01000053">
    <property type="protein sequence ID" value="PIP33788.1"/>
    <property type="molecule type" value="Genomic_DNA"/>
</dbReference>
<gene>
    <name evidence="2" type="ORF">COX22_02505</name>
</gene>
<feature type="transmembrane region" description="Helical" evidence="1">
    <location>
        <begin position="60"/>
        <end position="79"/>
    </location>
</feature>
<keyword evidence="1" id="KW-1133">Transmembrane helix</keyword>
<keyword evidence="1" id="KW-0812">Transmembrane</keyword>
<organism evidence="2 3">
    <name type="scientific">Candidatus Falkowbacteria bacterium CG23_combo_of_CG06-09_8_20_14_all_49_15</name>
    <dbReference type="NCBI Taxonomy" id="1974572"/>
    <lineage>
        <taxon>Bacteria</taxon>
        <taxon>Candidatus Falkowiibacteriota</taxon>
    </lineage>
</organism>
<evidence type="ECO:0000256" key="1">
    <source>
        <dbReference type="SAM" id="Phobius"/>
    </source>
</evidence>
<feature type="non-terminal residue" evidence="2">
    <location>
        <position position="1"/>
    </location>
</feature>
<reference evidence="2 3" key="1">
    <citation type="submission" date="2017-09" db="EMBL/GenBank/DDBJ databases">
        <title>Depth-based differentiation of microbial function through sediment-hosted aquifers and enrichment of novel symbionts in the deep terrestrial subsurface.</title>
        <authorList>
            <person name="Probst A.J."/>
            <person name="Ladd B."/>
            <person name="Jarett J.K."/>
            <person name="Geller-Mcgrath D.E."/>
            <person name="Sieber C.M."/>
            <person name="Emerson J.B."/>
            <person name="Anantharaman K."/>
            <person name="Thomas B.C."/>
            <person name="Malmstrom R."/>
            <person name="Stieglmeier M."/>
            <person name="Klingl A."/>
            <person name="Woyke T."/>
            <person name="Ryan C.M."/>
            <person name="Banfield J.F."/>
        </authorList>
    </citation>
    <scope>NUCLEOTIDE SEQUENCE [LARGE SCALE GENOMIC DNA]</scope>
    <source>
        <strain evidence="2">CG23_combo_of_CG06-09_8_20_14_all_49_15</strain>
    </source>
</reference>
<accession>A0A2G9ZN72</accession>
<evidence type="ECO:0000313" key="2">
    <source>
        <dbReference type="EMBL" id="PIP33788.1"/>
    </source>
</evidence>
<evidence type="ECO:0000313" key="3">
    <source>
        <dbReference type="Proteomes" id="UP000230729"/>
    </source>
</evidence>
<dbReference type="InterPro" id="IPR043993">
    <property type="entry name" value="T4SS_pilin"/>
</dbReference>
<feature type="transmembrane region" description="Helical" evidence="1">
    <location>
        <begin position="18"/>
        <end position="39"/>
    </location>
</feature>
<dbReference type="Proteomes" id="UP000230729">
    <property type="component" value="Unassembled WGS sequence"/>
</dbReference>
<name>A0A2G9ZN72_9BACT</name>
<dbReference type="Pfam" id="PF18895">
    <property type="entry name" value="T4SS_pilin"/>
    <property type="match status" value="1"/>
</dbReference>
<dbReference type="AlphaFoldDB" id="A0A2G9ZN72"/>
<keyword evidence="1" id="KW-0472">Membrane</keyword>
<comment type="caution">
    <text evidence="2">The sequence shown here is derived from an EMBL/GenBank/DDBJ whole genome shotgun (WGS) entry which is preliminary data.</text>
</comment>
<proteinExistence type="predicted"/>
<sequence length="91" mass="10286">AQPFDQGITDPRVMAIKIIQIMLAFVAIICLFLIIYAGFTWMTAGGEEEKVNKAKKTIKYALSGVVVIIFSYYLLEWVVKIVNEEIFEALP</sequence>